<dbReference type="AlphaFoldDB" id="A0A317F8W7"/>
<dbReference type="RefSeq" id="WP_109872564.1">
    <property type="nucleotide sequence ID" value="NZ_QGNA01000005.1"/>
</dbReference>
<keyword evidence="2" id="KW-1185">Reference proteome</keyword>
<gene>
    <name evidence="1" type="ORF">DFH01_21490</name>
</gene>
<protein>
    <recommendedName>
        <fullName evidence="3">Capsular biosynthesis protein</fullName>
    </recommendedName>
</protein>
<accession>A0A317F8W7</accession>
<reference evidence="2" key="1">
    <citation type="submission" date="2018-05" db="EMBL/GenBank/DDBJ databases">
        <authorList>
            <person name="Du Z."/>
            <person name="Wang X."/>
        </authorList>
    </citation>
    <scope>NUCLEOTIDE SEQUENCE [LARGE SCALE GENOMIC DNA]</scope>
    <source>
        <strain evidence="2">CQN31</strain>
    </source>
</reference>
<sequence length="379" mass="41409">MTLRVLVTGDVLRPLDEGFRPSQLGNILWLHRLLRRPLAAATGLPVEALAWGAQAGGAIAFDTPGVYAAAGVSPDIEGWVALFDAPEIPREAAARLAAAFEGAAVVIGFELAELQKRLLTRLGIPWVDLNIHPYRFGPDLLFAVQTSHDDVLEALAPHHAEDHVFEPWADLVAATAVKVPVNPPVTEEVLVVGQTRVDRSLLSGGRLIDLRDLAPAFHRAIGAEGRILYKPHPYNAEGFGLFDLGLPLRRIRDVADNAYVLMGQDAIRRVVGISSSLVAEARFFGKEGVFLGTPPFRIAPSRDALAPGMHASVVDAWLSADFWRDLLAPLLPVSAHDGRRPSLGPNALRTSLRQFWGWDELFFQLPFDLAQQRAEERGR</sequence>
<evidence type="ECO:0000313" key="2">
    <source>
        <dbReference type="Proteomes" id="UP000245765"/>
    </source>
</evidence>
<organism evidence="1 2">
    <name type="scientific">Falsiroseomonas bella</name>
    <dbReference type="NCBI Taxonomy" id="2184016"/>
    <lineage>
        <taxon>Bacteria</taxon>
        <taxon>Pseudomonadati</taxon>
        <taxon>Pseudomonadota</taxon>
        <taxon>Alphaproteobacteria</taxon>
        <taxon>Acetobacterales</taxon>
        <taxon>Roseomonadaceae</taxon>
        <taxon>Falsiroseomonas</taxon>
    </lineage>
</organism>
<dbReference type="EMBL" id="QGNA01000005">
    <property type="protein sequence ID" value="PWS34922.1"/>
    <property type="molecule type" value="Genomic_DNA"/>
</dbReference>
<comment type="caution">
    <text evidence="1">The sequence shown here is derived from an EMBL/GenBank/DDBJ whole genome shotgun (WGS) entry which is preliminary data.</text>
</comment>
<dbReference type="OrthoDB" id="8335209at2"/>
<evidence type="ECO:0000313" key="1">
    <source>
        <dbReference type="EMBL" id="PWS34922.1"/>
    </source>
</evidence>
<proteinExistence type="predicted"/>
<evidence type="ECO:0008006" key="3">
    <source>
        <dbReference type="Google" id="ProtNLM"/>
    </source>
</evidence>
<dbReference type="Proteomes" id="UP000245765">
    <property type="component" value="Unassembled WGS sequence"/>
</dbReference>
<name>A0A317F8W7_9PROT</name>